<reference evidence="1 2" key="1">
    <citation type="submission" date="2021-06" db="EMBL/GenBank/DDBJ databases">
        <authorList>
            <person name="Palmer J.M."/>
        </authorList>
    </citation>
    <scope>NUCLEOTIDE SEQUENCE [LARGE SCALE GENOMIC DNA]</scope>
    <source>
        <strain evidence="1 2">MEX-2019</strain>
        <tissue evidence="1">Muscle</tissue>
    </source>
</reference>
<keyword evidence="2" id="KW-1185">Reference proteome</keyword>
<proteinExistence type="predicted"/>
<accession>A0AAV9SPY1</accession>
<dbReference type="AlphaFoldDB" id="A0AAV9SPY1"/>
<dbReference type="EMBL" id="JAHHUM010000029">
    <property type="protein sequence ID" value="KAK5623444.1"/>
    <property type="molecule type" value="Genomic_DNA"/>
</dbReference>
<dbReference type="Proteomes" id="UP001311232">
    <property type="component" value="Unassembled WGS sequence"/>
</dbReference>
<protein>
    <submittedName>
        <fullName evidence="1">Uncharacterized protein</fullName>
    </submittedName>
</protein>
<evidence type="ECO:0000313" key="1">
    <source>
        <dbReference type="EMBL" id="KAK5623444.1"/>
    </source>
</evidence>
<name>A0AAV9SPY1_9TELE</name>
<evidence type="ECO:0000313" key="2">
    <source>
        <dbReference type="Proteomes" id="UP001311232"/>
    </source>
</evidence>
<gene>
    <name evidence="1" type="ORF">CRENBAI_014228</name>
</gene>
<sequence length="107" mass="12048">MCINVLQTEQKAAGPHGHRLLQNLLSGSQHLIIIFSQGSLLLNVLGLFPQLPVHDLLSQSEKMLTEAGCATATTVPCETRGRRQDIERLNNMKLYEIKNQRKGFYFN</sequence>
<organism evidence="1 2">
    <name type="scientific">Crenichthys baileyi</name>
    <name type="common">White River springfish</name>
    <dbReference type="NCBI Taxonomy" id="28760"/>
    <lineage>
        <taxon>Eukaryota</taxon>
        <taxon>Metazoa</taxon>
        <taxon>Chordata</taxon>
        <taxon>Craniata</taxon>
        <taxon>Vertebrata</taxon>
        <taxon>Euteleostomi</taxon>
        <taxon>Actinopterygii</taxon>
        <taxon>Neopterygii</taxon>
        <taxon>Teleostei</taxon>
        <taxon>Neoteleostei</taxon>
        <taxon>Acanthomorphata</taxon>
        <taxon>Ovalentaria</taxon>
        <taxon>Atherinomorphae</taxon>
        <taxon>Cyprinodontiformes</taxon>
        <taxon>Goodeidae</taxon>
        <taxon>Crenichthys</taxon>
    </lineage>
</organism>
<comment type="caution">
    <text evidence="1">The sequence shown here is derived from an EMBL/GenBank/DDBJ whole genome shotgun (WGS) entry which is preliminary data.</text>
</comment>